<evidence type="ECO:0000256" key="1">
    <source>
        <dbReference type="SAM" id="MobiDB-lite"/>
    </source>
</evidence>
<feature type="region of interest" description="Disordered" evidence="1">
    <location>
        <begin position="1"/>
        <end position="51"/>
    </location>
</feature>
<dbReference type="EMBL" id="KI394979">
    <property type="protein sequence ID" value="ERM99824.1"/>
    <property type="molecule type" value="Genomic_DNA"/>
</dbReference>
<evidence type="ECO:0000313" key="3">
    <source>
        <dbReference type="Proteomes" id="UP000017836"/>
    </source>
</evidence>
<accession>W1NYR1</accession>
<dbReference type="Gramene" id="ERM99824">
    <property type="protein sequence ID" value="ERM99824"/>
    <property type="gene ID" value="AMTR_s00098p00070840"/>
</dbReference>
<sequence length="150" mass="16473">MDRNAMGSGLQQREFRQELGEGPPKGRVSSKRGPPSPPTTPPHFYAHSSAPSHYPKWRWPCHSRTIFVPAFKTRTVHSVSMALMVPKTRIMPGAHCPHGLFGAHSIHSLLGAHSPYGLLCTHSPAHNIHGLIDAHGIHNLQGSHNRRAIS</sequence>
<dbReference type="AlphaFoldDB" id="W1NYR1"/>
<evidence type="ECO:0000313" key="2">
    <source>
        <dbReference type="EMBL" id="ERM99824.1"/>
    </source>
</evidence>
<protein>
    <submittedName>
        <fullName evidence="2">Uncharacterized protein</fullName>
    </submittedName>
</protein>
<keyword evidence="3" id="KW-1185">Reference proteome</keyword>
<organism evidence="2 3">
    <name type="scientific">Amborella trichopoda</name>
    <dbReference type="NCBI Taxonomy" id="13333"/>
    <lineage>
        <taxon>Eukaryota</taxon>
        <taxon>Viridiplantae</taxon>
        <taxon>Streptophyta</taxon>
        <taxon>Embryophyta</taxon>
        <taxon>Tracheophyta</taxon>
        <taxon>Spermatophyta</taxon>
        <taxon>Magnoliopsida</taxon>
        <taxon>Amborellales</taxon>
        <taxon>Amborellaceae</taxon>
        <taxon>Amborella</taxon>
    </lineage>
</organism>
<dbReference type="Proteomes" id="UP000017836">
    <property type="component" value="Unassembled WGS sequence"/>
</dbReference>
<dbReference type="HOGENOM" id="CLU_1743005_0_0_1"/>
<proteinExistence type="predicted"/>
<reference evidence="3" key="1">
    <citation type="journal article" date="2013" name="Science">
        <title>The Amborella genome and the evolution of flowering plants.</title>
        <authorList>
            <consortium name="Amborella Genome Project"/>
        </authorList>
    </citation>
    <scope>NUCLEOTIDE SEQUENCE [LARGE SCALE GENOMIC DNA]</scope>
</reference>
<gene>
    <name evidence="2" type="ORF">AMTR_s00098p00070840</name>
</gene>
<name>W1NYR1_AMBTC</name>